<gene>
    <name evidence="3" type="primary">LOC113466278</name>
</gene>
<feature type="region of interest" description="Disordered" evidence="1">
    <location>
        <begin position="90"/>
        <end position="110"/>
    </location>
</feature>
<keyword evidence="2" id="KW-1185">Reference proteome</keyword>
<feature type="compositionally biased region" description="Polar residues" evidence="1">
    <location>
        <begin position="58"/>
        <end position="67"/>
    </location>
</feature>
<dbReference type="KEGG" id="dci:113466278"/>
<dbReference type="Proteomes" id="UP000079169">
    <property type="component" value="Unplaced"/>
</dbReference>
<evidence type="ECO:0000256" key="1">
    <source>
        <dbReference type="SAM" id="MobiDB-lite"/>
    </source>
</evidence>
<reference evidence="3" key="1">
    <citation type="submission" date="2025-08" db="UniProtKB">
        <authorList>
            <consortium name="RefSeq"/>
        </authorList>
    </citation>
    <scope>IDENTIFICATION</scope>
</reference>
<dbReference type="RefSeq" id="XP_026677355.1">
    <property type="nucleotide sequence ID" value="XM_026821554.1"/>
</dbReference>
<feature type="region of interest" description="Disordered" evidence="1">
    <location>
        <begin position="38"/>
        <end position="67"/>
    </location>
</feature>
<name>A0A3Q0ISM3_DIACI</name>
<dbReference type="AlphaFoldDB" id="A0A3Q0ISM3"/>
<accession>A0A3Q0ISM3</accession>
<evidence type="ECO:0000313" key="3">
    <source>
        <dbReference type="RefSeq" id="XP_026677355.1"/>
    </source>
</evidence>
<evidence type="ECO:0000313" key="2">
    <source>
        <dbReference type="Proteomes" id="UP000079169"/>
    </source>
</evidence>
<sequence length="228" mass="25282">MARNRKSDLVVYLKQVPGVTEDSELYYYVHKMQQQFKSEDVARSPSQNSPHPPETESVENGNTASSNIMRVTKANADILTEIFKKIGNKEETHEESLTEVSFSDSPTRHELCPASRLTSGGIVCGNLANALRHRNKRARPPHETGAEEMNVVDVEESTSDAPCAVPSSSEDEPSTSSASNGSMAAHSSDRLIDASRKWRQAFSLFKEKSRQLKVNTWSAQLLPSRNPH</sequence>
<dbReference type="PaxDb" id="121845-A0A3Q0ISM3"/>
<proteinExistence type="predicted"/>
<organism evidence="2 3">
    <name type="scientific">Diaphorina citri</name>
    <name type="common">Asian citrus psyllid</name>
    <dbReference type="NCBI Taxonomy" id="121845"/>
    <lineage>
        <taxon>Eukaryota</taxon>
        <taxon>Metazoa</taxon>
        <taxon>Ecdysozoa</taxon>
        <taxon>Arthropoda</taxon>
        <taxon>Hexapoda</taxon>
        <taxon>Insecta</taxon>
        <taxon>Pterygota</taxon>
        <taxon>Neoptera</taxon>
        <taxon>Paraneoptera</taxon>
        <taxon>Hemiptera</taxon>
        <taxon>Sternorrhyncha</taxon>
        <taxon>Psylloidea</taxon>
        <taxon>Psyllidae</taxon>
        <taxon>Diaphorininae</taxon>
        <taxon>Diaphorina</taxon>
    </lineage>
</organism>
<feature type="region of interest" description="Disordered" evidence="1">
    <location>
        <begin position="134"/>
        <end position="189"/>
    </location>
</feature>
<dbReference type="GeneID" id="113466278"/>
<protein>
    <submittedName>
        <fullName evidence="3">Uncharacterized protein LOC113466278</fullName>
    </submittedName>
</protein>